<dbReference type="EMBL" id="HACA01001211">
    <property type="protein sequence ID" value="CDW18572.1"/>
    <property type="molecule type" value="Transcribed_RNA"/>
</dbReference>
<accession>A0A0K2SYW7</accession>
<dbReference type="AlphaFoldDB" id="A0A0K2SYW7"/>
<sequence length="48" mass="5678">FLFSKENVRWRRGNLNKSHYIHVLYIVIVGQYCPKTTLDTILPNTTNI</sequence>
<reference evidence="1" key="1">
    <citation type="submission" date="2014-05" db="EMBL/GenBank/DDBJ databases">
        <authorList>
            <person name="Chronopoulou M."/>
        </authorList>
    </citation>
    <scope>NUCLEOTIDE SEQUENCE</scope>
    <source>
        <tissue evidence="1">Whole organism</tissue>
    </source>
</reference>
<evidence type="ECO:0000313" key="1">
    <source>
        <dbReference type="EMBL" id="CDW18572.1"/>
    </source>
</evidence>
<name>A0A0K2SYW7_LEPSM</name>
<proteinExistence type="predicted"/>
<feature type="non-terminal residue" evidence="1">
    <location>
        <position position="1"/>
    </location>
</feature>
<protein>
    <submittedName>
        <fullName evidence="1">Uncharacterized protein</fullName>
    </submittedName>
</protein>
<organism evidence="1">
    <name type="scientific">Lepeophtheirus salmonis</name>
    <name type="common">Salmon louse</name>
    <name type="synonym">Caligus salmonis</name>
    <dbReference type="NCBI Taxonomy" id="72036"/>
    <lineage>
        <taxon>Eukaryota</taxon>
        <taxon>Metazoa</taxon>
        <taxon>Ecdysozoa</taxon>
        <taxon>Arthropoda</taxon>
        <taxon>Crustacea</taxon>
        <taxon>Multicrustacea</taxon>
        <taxon>Hexanauplia</taxon>
        <taxon>Copepoda</taxon>
        <taxon>Siphonostomatoida</taxon>
        <taxon>Caligidae</taxon>
        <taxon>Lepeophtheirus</taxon>
    </lineage>
</organism>